<dbReference type="AlphaFoldDB" id="A0A0B8NP89"/>
<protein>
    <submittedName>
        <fullName evidence="3">Uncharacterized protein</fullName>
    </submittedName>
</protein>
<dbReference type="KEGG" id="nsr:NS506_07544"/>
<dbReference type="RefSeq" id="WP_033087335.1">
    <property type="nucleotide sequence ID" value="NZ_AP017900.1"/>
</dbReference>
<name>A0A0B8NP89_9NOCA</name>
<feature type="compositionally biased region" description="Low complexity" evidence="1">
    <location>
        <begin position="413"/>
        <end position="438"/>
    </location>
</feature>
<proteinExistence type="predicted"/>
<gene>
    <name evidence="2" type="ORF">NS506_07544</name>
    <name evidence="3" type="ORF">NSK11_contig00108-0026</name>
</gene>
<evidence type="ECO:0000313" key="5">
    <source>
        <dbReference type="Proteomes" id="UP000180166"/>
    </source>
</evidence>
<dbReference type="Proteomes" id="UP000037179">
    <property type="component" value="Unassembled WGS sequence"/>
</dbReference>
<evidence type="ECO:0000313" key="3">
    <source>
        <dbReference type="EMBL" id="GAP31263.1"/>
    </source>
</evidence>
<reference evidence="2 5" key="3">
    <citation type="submission" date="2016-10" db="EMBL/GenBank/DDBJ databases">
        <title>Genome sequence of Nocardia seriolae strain EM150506, isolated from Anguila japonica.</title>
        <authorList>
            <person name="Han H.-J."/>
        </authorList>
    </citation>
    <scope>NUCLEOTIDE SEQUENCE [LARGE SCALE GENOMIC DNA]</scope>
    <source>
        <strain evidence="2 5">EM150506</strain>
    </source>
</reference>
<reference evidence="4" key="1">
    <citation type="submission" date="2015-07" db="EMBL/GenBank/DDBJ databases">
        <title>Nocardia seriolae U-1 whole genome shotgun sequence.</title>
        <authorList>
            <person name="Imajoh M."/>
            <person name="Fukumoto Y."/>
            <person name="Sukeda M."/>
            <person name="Yamane J."/>
            <person name="Yamasaki K."/>
            <person name="Shimizu M."/>
            <person name="Ohnishi K."/>
            <person name="Oshima S."/>
        </authorList>
    </citation>
    <scope>NUCLEOTIDE SEQUENCE [LARGE SCALE GENOMIC DNA]</scope>
    <source>
        <strain evidence="4">U-1</strain>
    </source>
</reference>
<reference evidence="3 4" key="2">
    <citation type="journal article" date="2016" name="Genome Announc.">
        <title>Draft Genome Sequence of Erythromycin- and Oxytetracycline-Sensitive Nocardia seriolae Strain U-1 (NBRC 110359).</title>
        <authorList>
            <person name="Imajoh M."/>
            <person name="Sukeda M."/>
            <person name="Shimizu M."/>
            <person name="Yamane J."/>
            <person name="Ohnishi K."/>
            <person name="Oshima S."/>
        </authorList>
    </citation>
    <scope>NUCLEOTIDE SEQUENCE [LARGE SCALE GENOMIC DNA]</scope>
    <source>
        <strain evidence="3 4">U-1</strain>
    </source>
</reference>
<feature type="compositionally biased region" description="Low complexity" evidence="1">
    <location>
        <begin position="394"/>
        <end position="406"/>
    </location>
</feature>
<accession>A0A0B8NP89</accession>
<evidence type="ECO:0000313" key="2">
    <source>
        <dbReference type="EMBL" id="APB01564.1"/>
    </source>
</evidence>
<evidence type="ECO:0000256" key="1">
    <source>
        <dbReference type="SAM" id="MobiDB-lite"/>
    </source>
</evidence>
<sequence>MGDGDKVDNPWLGLDQLAQGGGLELAPGAALDAAKLVADAVNVLNVAKGYQPLLADHKGFSDNGHLKKILVLRDHFNDQGKRLETILNHYLDLLNAMADTMIVADKDYNAAEEDSKSKFARIKKERAVDAGTPALATNTKIPTFDTDKTPPLDAKHGHGDLADIAKAKGHYEAIDSEDPNSGDHQWFYEAGLGMKPQLVADIGGTWLLVADKIEKSFHGLTERLSKMESDKSWTGNGARGANQAAARFKTQSDDLTADLRAMASNLNYVSGWLDQTKLYMPHSAPTDADYDRPQREDAIVKRARLGFVSWYVPGLSAAGPAVPMLADPTAPMPGSGGPTNYYTGGGGGGQTRGKVGPSGATPTFGDGSKSTGTKPITDKGTNPDGSNPNGDKQNGANPDGSNPNGSNPGGNPNGSNPTGSNPGGTDQTSGQSGQNGSQLSQLAGALQQGMQNLQGQTTQNKQQDLAKQLENSPLSTLPNLLNDLKKPLGGGGPGGKPVEPAQAKLFPRAAVVEAAEATTVSSARAGIATGSAMGAGMGGGMGGMGHGGGAHGAQGKEHKRPEFLDSSEYLDEAMGTPPVVAKPVVEG</sequence>
<dbReference type="OrthoDB" id="4551876at2"/>
<dbReference type="Proteomes" id="UP000180166">
    <property type="component" value="Chromosome"/>
</dbReference>
<dbReference type="GeneID" id="93372516"/>
<keyword evidence="4" id="KW-1185">Reference proteome</keyword>
<evidence type="ECO:0000313" key="4">
    <source>
        <dbReference type="Proteomes" id="UP000037179"/>
    </source>
</evidence>
<dbReference type="EMBL" id="BBYQ01000108">
    <property type="protein sequence ID" value="GAP31263.1"/>
    <property type="molecule type" value="Genomic_DNA"/>
</dbReference>
<feature type="compositionally biased region" description="Polar residues" evidence="1">
    <location>
        <begin position="368"/>
        <end position="392"/>
    </location>
</feature>
<organism evidence="3 4">
    <name type="scientific">Nocardia seriolae</name>
    <dbReference type="NCBI Taxonomy" id="37332"/>
    <lineage>
        <taxon>Bacteria</taxon>
        <taxon>Bacillati</taxon>
        <taxon>Actinomycetota</taxon>
        <taxon>Actinomycetes</taxon>
        <taxon>Mycobacteriales</taxon>
        <taxon>Nocardiaceae</taxon>
        <taxon>Nocardia</taxon>
    </lineage>
</organism>
<feature type="region of interest" description="Disordered" evidence="1">
    <location>
        <begin position="336"/>
        <end position="438"/>
    </location>
</feature>
<dbReference type="EMBL" id="CP017839">
    <property type="protein sequence ID" value="APB01564.1"/>
    <property type="molecule type" value="Genomic_DNA"/>
</dbReference>